<dbReference type="Proteomes" id="UP000597444">
    <property type="component" value="Unassembled WGS sequence"/>
</dbReference>
<evidence type="ECO:0000256" key="1">
    <source>
        <dbReference type="ARBA" id="ARBA00004651"/>
    </source>
</evidence>
<gene>
    <name evidence="9" type="primary">secF</name>
    <name evidence="12" type="ORF">KSF_053720</name>
</gene>
<evidence type="ECO:0000313" key="12">
    <source>
        <dbReference type="EMBL" id="GHO95324.1"/>
    </source>
</evidence>
<evidence type="ECO:0000256" key="9">
    <source>
        <dbReference type="HAMAP-Rule" id="MF_01464"/>
    </source>
</evidence>
<evidence type="ECO:0000256" key="8">
    <source>
        <dbReference type="ARBA" id="ARBA00023136"/>
    </source>
</evidence>
<feature type="domain" description="Protein export membrane protein SecD/SecF C-terminal" evidence="11">
    <location>
        <begin position="245"/>
        <end position="437"/>
    </location>
</feature>
<sequence length="469" mass="50897">MLHLVKYRFVFLAFSLLIIIPGIISLAVFHLKVGIDFAGGSSIQFRPQREFKTTAEVEQYIAPLGLRDPQIIFGDNKALAGDHGEKTVWVRLNTQIDSNVLNSIQTTLKNKYPKINVQPLDVPGADNKTFTLLTLSGFDTAPKTSDIQQLLSKLPNTGTPGLTATPTAQPTAAATPTTAVQVTPTANATPAATPTATSSSAANTPVNVVNITQGTTAQTITILTTSPIQNQGQGDQPRIQAAFLNANGPYLQFTNISSVGGSVAEETTRNAVLAVLAASAFILLYIWFSFRKVARAWRYGTCAIIALLHDVLVVLGVFSILGEIAGIQIDALFLTALLTVVGFSVHDTIVVFDRIRENMQRHTSESFEDVVNASLIQTMTRSLNTSLTVLLTLLALTLFSTIGSSVHTFTLTLLVGIFSGTFSSIFNASMLLVMWEKHELFFAWFNRDKGKQPTNKREREARELARARG</sequence>
<feature type="transmembrane region" description="Helical" evidence="9">
    <location>
        <begin position="302"/>
        <end position="325"/>
    </location>
</feature>
<evidence type="ECO:0000256" key="2">
    <source>
        <dbReference type="ARBA" id="ARBA00022448"/>
    </source>
</evidence>
<feature type="transmembrane region" description="Helical" evidence="9">
    <location>
        <begin position="413"/>
        <end position="435"/>
    </location>
</feature>
<dbReference type="GO" id="GO:0006605">
    <property type="term" value="P:protein targeting"/>
    <property type="evidence" value="ECO:0007669"/>
    <property type="project" value="UniProtKB-UniRule"/>
</dbReference>
<keyword evidence="6 9" id="KW-1133">Transmembrane helix</keyword>
<accession>A0A8J3IGY9</accession>
<dbReference type="NCBIfam" id="TIGR00966">
    <property type="entry name" value="transloc_SecF"/>
    <property type="match status" value="1"/>
</dbReference>
<dbReference type="GO" id="GO:0005886">
    <property type="term" value="C:plasma membrane"/>
    <property type="evidence" value="ECO:0007669"/>
    <property type="project" value="UniProtKB-SubCell"/>
</dbReference>
<dbReference type="RefSeq" id="WP_220206009.1">
    <property type="nucleotide sequence ID" value="NZ_BNJK01000001.1"/>
</dbReference>
<comment type="similarity">
    <text evidence="9">Belongs to the SecD/SecF family. SecF subfamily.</text>
</comment>
<evidence type="ECO:0000256" key="5">
    <source>
        <dbReference type="ARBA" id="ARBA00022927"/>
    </source>
</evidence>
<dbReference type="GO" id="GO:0015450">
    <property type="term" value="F:protein-transporting ATPase activity"/>
    <property type="evidence" value="ECO:0007669"/>
    <property type="project" value="InterPro"/>
</dbReference>
<feature type="transmembrane region" description="Helical" evidence="9">
    <location>
        <begin position="387"/>
        <end position="407"/>
    </location>
</feature>
<protein>
    <recommendedName>
        <fullName evidence="9">Protein-export membrane protein SecF</fullName>
    </recommendedName>
</protein>
<keyword evidence="2 9" id="KW-0813">Transport</keyword>
<dbReference type="PRINTS" id="PR01755">
    <property type="entry name" value="SECFTRNLCASE"/>
</dbReference>
<organism evidence="12 13">
    <name type="scientific">Reticulibacter mediterranei</name>
    <dbReference type="NCBI Taxonomy" id="2778369"/>
    <lineage>
        <taxon>Bacteria</taxon>
        <taxon>Bacillati</taxon>
        <taxon>Chloroflexota</taxon>
        <taxon>Ktedonobacteria</taxon>
        <taxon>Ktedonobacterales</taxon>
        <taxon>Reticulibacteraceae</taxon>
        <taxon>Reticulibacter</taxon>
    </lineage>
</organism>
<dbReference type="AlphaFoldDB" id="A0A8J3IGY9"/>
<dbReference type="GO" id="GO:0043952">
    <property type="term" value="P:protein transport by the Sec complex"/>
    <property type="evidence" value="ECO:0007669"/>
    <property type="project" value="UniProtKB-UniRule"/>
</dbReference>
<evidence type="ECO:0000256" key="10">
    <source>
        <dbReference type="SAM" id="MobiDB-lite"/>
    </source>
</evidence>
<keyword evidence="4 9" id="KW-0812">Transmembrane</keyword>
<dbReference type="InterPro" id="IPR022813">
    <property type="entry name" value="SecD/SecF_arch_bac"/>
</dbReference>
<dbReference type="InterPro" id="IPR048634">
    <property type="entry name" value="SecD_SecF_C"/>
</dbReference>
<evidence type="ECO:0000313" key="13">
    <source>
        <dbReference type="Proteomes" id="UP000597444"/>
    </source>
</evidence>
<dbReference type="GO" id="GO:0065002">
    <property type="term" value="P:intracellular protein transmembrane transport"/>
    <property type="evidence" value="ECO:0007669"/>
    <property type="project" value="UniProtKB-UniRule"/>
</dbReference>
<proteinExistence type="inferred from homology"/>
<dbReference type="InterPro" id="IPR005665">
    <property type="entry name" value="SecF_bac"/>
</dbReference>
<dbReference type="SUPFAM" id="SSF82866">
    <property type="entry name" value="Multidrug efflux transporter AcrB transmembrane domain"/>
    <property type="match status" value="1"/>
</dbReference>
<comment type="function">
    <text evidence="9">Part of the Sec protein translocase complex. Interacts with the SecYEG preprotein conducting channel. SecDF uses the proton motive force (PMF) to complete protein translocation after the ATP-dependent function of SecA.</text>
</comment>
<keyword evidence="8 9" id="KW-0472">Membrane</keyword>
<dbReference type="PANTHER" id="PTHR30081:SF8">
    <property type="entry name" value="PROTEIN TRANSLOCASE SUBUNIT SECF"/>
    <property type="match status" value="1"/>
</dbReference>
<evidence type="ECO:0000259" key="11">
    <source>
        <dbReference type="Pfam" id="PF02355"/>
    </source>
</evidence>
<evidence type="ECO:0000256" key="4">
    <source>
        <dbReference type="ARBA" id="ARBA00022692"/>
    </source>
</evidence>
<comment type="subunit">
    <text evidence="9">Forms a complex with SecD. Part of the essential Sec protein translocation apparatus which comprises SecA, SecYEG and auxiliary proteins SecDF. Other proteins may also be involved.</text>
</comment>
<keyword evidence="13" id="KW-1185">Reference proteome</keyword>
<feature type="transmembrane region" description="Helical" evidence="9">
    <location>
        <begin position="271"/>
        <end position="290"/>
    </location>
</feature>
<feature type="region of interest" description="Disordered" evidence="10">
    <location>
        <begin position="153"/>
        <end position="178"/>
    </location>
</feature>
<evidence type="ECO:0000256" key="7">
    <source>
        <dbReference type="ARBA" id="ARBA00023010"/>
    </source>
</evidence>
<keyword evidence="5 9" id="KW-0653">Protein transport</keyword>
<feature type="transmembrane region" description="Helical" evidence="9">
    <location>
        <begin position="9"/>
        <end position="31"/>
    </location>
</feature>
<feature type="transmembrane region" description="Helical" evidence="9">
    <location>
        <begin position="331"/>
        <end position="352"/>
    </location>
</feature>
<dbReference type="InterPro" id="IPR022645">
    <property type="entry name" value="SecD/SecF_bac"/>
</dbReference>
<keyword evidence="3 9" id="KW-1003">Cell membrane</keyword>
<dbReference type="PANTHER" id="PTHR30081">
    <property type="entry name" value="PROTEIN-EXPORT MEMBRANE PROTEIN SEC"/>
    <property type="match status" value="1"/>
</dbReference>
<evidence type="ECO:0000256" key="3">
    <source>
        <dbReference type="ARBA" id="ARBA00022475"/>
    </source>
</evidence>
<reference evidence="12" key="1">
    <citation type="submission" date="2020-10" db="EMBL/GenBank/DDBJ databases">
        <title>Taxonomic study of unclassified bacteria belonging to the class Ktedonobacteria.</title>
        <authorList>
            <person name="Yabe S."/>
            <person name="Wang C.M."/>
            <person name="Zheng Y."/>
            <person name="Sakai Y."/>
            <person name="Cavaletti L."/>
            <person name="Monciardini P."/>
            <person name="Donadio S."/>
        </authorList>
    </citation>
    <scope>NUCLEOTIDE SEQUENCE</scope>
    <source>
        <strain evidence="12">ID150040</strain>
    </source>
</reference>
<dbReference type="EMBL" id="BNJK01000001">
    <property type="protein sequence ID" value="GHO95324.1"/>
    <property type="molecule type" value="Genomic_DNA"/>
</dbReference>
<name>A0A8J3IGY9_9CHLR</name>
<feature type="compositionally biased region" description="Low complexity" evidence="10">
    <location>
        <begin position="154"/>
        <end position="178"/>
    </location>
</feature>
<comment type="caution">
    <text evidence="12">The sequence shown here is derived from an EMBL/GenBank/DDBJ whole genome shotgun (WGS) entry which is preliminary data.</text>
</comment>
<dbReference type="Gene3D" id="1.20.1640.10">
    <property type="entry name" value="Multidrug efflux transporter AcrB transmembrane domain"/>
    <property type="match status" value="1"/>
</dbReference>
<dbReference type="HAMAP" id="MF_01464_B">
    <property type="entry name" value="SecF_B"/>
    <property type="match status" value="1"/>
</dbReference>
<dbReference type="Pfam" id="PF02355">
    <property type="entry name" value="SecD_SecF_C"/>
    <property type="match status" value="1"/>
</dbReference>
<evidence type="ECO:0000256" key="6">
    <source>
        <dbReference type="ARBA" id="ARBA00022989"/>
    </source>
</evidence>
<comment type="subcellular location">
    <subcellularLocation>
        <location evidence="1 9">Cell membrane</location>
        <topology evidence="1 9">Multi-pass membrane protein</topology>
    </subcellularLocation>
</comment>
<keyword evidence="7 9" id="KW-0811">Translocation</keyword>